<dbReference type="Pfam" id="PF06985">
    <property type="entry name" value="HET"/>
    <property type="match status" value="1"/>
</dbReference>
<dbReference type="Proteomes" id="UP000265631">
    <property type="component" value="Unassembled WGS sequence"/>
</dbReference>
<organism evidence="2 3">
    <name type="scientific">Fusarium flagelliforme</name>
    <dbReference type="NCBI Taxonomy" id="2675880"/>
    <lineage>
        <taxon>Eukaryota</taxon>
        <taxon>Fungi</taxon>
        <taxon>Dikarya</taxon>
        <taxon>Ascomycota</taxon>
        <taxon>Pezizomycotina</taxon>
        <taxon>Sordariomycetes</taxon>
        <taxon>Hypocreomycetidae</taxon>
        <taxon>Hypocreales</taxon>
        <taxon>Nectriaceae</taxon>
        <taxon>Fusarium</taxon>
        <taxon>Fusarium incarnatum-equiseti species complex</taxon>
    </lineage>
</organism>
<evidence type="ECO:0000313" key="3">
    <source>
        <dbReference type="Proteomes" id="UP000265631"/>
    </source>
</evidence>
<evidence type="ECO:0000259" key="1">
    <source>
        <dbReference type="Pfam" id="PF06985"/>
    </source>
</evidence>
<evidence type="ECO:0000313" key="2">
    <source>
        <dbReference type="EMBL" id="RFN50245.1"/>
    </source>
</evidence>
<name>A0A395MRQ7_9HYPO</name>
<sequence>MREEHLAAWLRLKIADPGSGCHLAPPIPPESCYRFQWGDFATLSYTWGDPRDTETIIINNVEMRVSINLAAALRSFRELNFFNGQFKLWADAVCINQADLDERSSQVAMMRDLYTSSWTTMAFLGAAADQSDKALALLKTLAVCEVNKTTSQLRDILQDNPAYLGGHGEWLALQAFLQRGYWSRLWVVQEAALAPSSMPMFVGVEYVTWKQVQDALTAIHTCLWYVKDLCLQYDRKMLCATRGKTVGEVSGLWDTENLHHIDKGLARLSRKRKRGESISYGDLLEVACATTCAEPLDKIYGLLAFIDPVIADQIVVDYKLPPSQVFSQVSQLFIIHDNSLELLRDGNPWNRTKTPSWAPDWTWKYHNRDKLSPTLPYHADGGLAAETSFYANGQVLLVRGVIIDRVKEMGCQSTIEQAKDKSVRTLEKTDVFCSAYGTLEPTRTALYHTLIGCRFGCMGEHQVLEDEGMPIFSLPTSTELAMKNFRERGWTEFSIQGQRYEHWRDWRRTNDEIELGDLGCVGDFFEDQIPDYIDKDCLWADFVRFRNVSSGRRFVTTSGGRFGWVPGGTEHGGHMEVYRGDLFCIVFGCSVPLVVRRVGNDYCVLGEGYLQGFMDGQILKELENRKVAIEELRFL</sequence>
<feature type="domain" description="Heterokaryon incompatibility" evidence="1">
    <location>
        <begin position="40"/>
        <end position="190"/>
    </location>
</feature>
<comment type="caution">
    <text evidence="2">The sequence shown here is derived from an EMBL/GenBank/DDBJ whole genome shotgun (WGS) entry which is preliminary data.</text>
</comment>
<keyword evidence="3" id="KW-1185">Reference proteome</keyword>
<protein>
    <submittedName>
        <fullName evidence="2">Het-domain-containing protein</fullName>
    </submittedName>
</protein>
<dbReference type="InterPro" id="IPR052895">
    <property type="entry name" value="HetReg/Transcr_Mod"/>
</dbReference>
<dbReference type="InterPro" id="IPR010730">
    <property type="entry name" value="HET"/>
</dbReference>
<gene>
    <name evidence="2" type="ORF">FIE12Z_5424</name>
</gene>
<dbReference type="PANTHER" id="PTHR24148">
    <property type="entry name" value="ANKYRIN REPEAT DOMAIN-CONTAINING PROTEIN 39 HOMOLOG-RELATED"/>
    <property type="match status" value="1"/>
</dbReference>
<dbReference type="STRING" id="2594813.A0A395MRQ7"/>
<dbReference type="PANTHER" id="PTHR24148:SF73">
    <property type="entry name" value="HET DOMAIN PROTEIN (AFU_ORTHOLOGUE AFUA_8G01020)"/>
    <property type="match status" value="1"/>
</dbReference>
<reference evidence="2 3" key="1">
    <citation type="journal article" date="2018" name="PLoS Pathog.">
        <title>Evolution of structural diversity of trichothecenes, a family of toxins produced by plant pathogenic and entomopathogenic fungi.</title>
        <authorList>
            <person name="Proctor R.H."/>
            <person name="McCormick S.P."/>
            <person name="Kim H.S."/>
            <person name="Cardoza R.E."/>
            <person name="Stanley A.M."/>
            <person name="Lindo L."/>
            <person name="Kelly A."/>
            <person name="Brown D.W."/>
            <person name="Lee T."/>
            <person name="Vaughan M.M."/>
            <person name="Alexander N.J."/>
            <person name="Busman M."/>
            <person name="Gutierrez S."/>
        </authorList>
    </citation>
    <scope>NUCLEOTIDE SEQUENCE [LARGE SCALE GENOMIC DNA]</scope>
    <source>
        <strain evidence="2 3">NRRL 13405</strain>
    </source>
</reference>
<accession>A0A395MRQ7</accession>
<proteinExistence type="predicted"/>
<dbReference type="AlphaFoldDB" id="A0A395MRQ7"/>
<dbReference type="EMBL" id="PXXK01000142">
    <property type="protein sequence ID" value="RFN50245.1"/>
    <property type="molecule type" value="Genomic_DNA"/>
</dbReference>